<dbReference type="PROSITE" id="PS52015">
    <property type="entry name" value="TONB_CTD"/>
    <property type="match status" value="1"/>
</dbReference>
<dbReference type="STRING" id="490188.SAMN04488068_1295"/>
<dbReference type="PANTHER" id="PTHR33446:SF14">
    <property type="entry name" value="PROTEIN TONB"/>
    <property type="match status" value="1"/>
</dbReference>
<evidence type="ECO:0000256" key="9">
    <source>
        <dbReference type="ARBA" id="ARBA00023136"/>
    </source>
</evidence>
<feature type="transmembrane region" description="Helical" evidence="10">
    <location>
        <begin position="12"/>
        <end position="33"/>
    </location>
</feature>
<dbReference type="GO" id="GO:0055085">
    <property type="term" value="P:transmembrane transport"/>
    <property type="evidence" value="ECO:0007669"/>
    <property type="project" value="InterPro"/>
</dbReference>
<dbReference type="InterPro" id="IPR051045">
    <property type="entry name" value="TonB-dependent_transducer"/>
</dbReference>
<dbReference type="NCBIfam" id="TIGR01352">
    <property type="entry name" value="tonB_Cterm"/>
    <property type="match status" value="1"/>
</dbReference>
<dbReference type="GO" id="GO:0030288">
    <property type="term" value="C:outer membrane-bounded periplasmic space"/>
    <property type="evidence" value="ECO:0007669"/>
    <property type="project" value="InterPro"/>
</dbReference>
<feature type="compositionally biased region" description="Pro residues" evidence="11">
    <location>
        <begin position="69"/>
        <end position="82"/>
    </location>
</feature>
<comment type="similarity">
    <text evidence="2 10">Belongs to the TonB family.</text>
</comment>
<dbReference type="EMBL" id="FQWZ01000003">
    <property type="protein sequence ID" value="SHG77348.1"/>
    <property type="molecule type" value="Genomic_DNA"/>
</dbReference>
<dbReference type="GO" id="GO:0005886">
    <property type="term" value="C:plasma membrane"/>
    <property type="evidence" value="ECO:0007669"/>
    <property type="project" value="UniProtKB-SubCell"/>
</dbReference>
<evidence type="ECO:0000256" key="1">
    <source>
        <dbReference type="ARBA" id="ARBA00004383"/>
    </source>
</evidence>
<evidence type="ECO:0000313" key="13">
    <source>
        <dbReference type="EMBL" id="SHG77348.1"/>
    </source>
</evidence>
<dbReference type="PRINTS" id="PR01374">
    <property type="entry name" value="TONBPROTEIN"/>
</dbReference>
<dbReference type="GO" id="GO:0015891">
    <property type="term" value="P:siderophore transport"/>
    <property type="evidence" value="ECO:0007669"/>
    <property type="project" value="InterPro"/>
</dbReference>
<evidence type="ECO:0000259" key="12">
    <source>
        <dbReference type="PROSITE" id="PS52015"/>
    </source>
</evidence>
<feature type="region of interest" description="Disordered" evidence="11">
    <location>
        <begin position="60"/>
        <end position="92"/>
    </location>
</feature>
<dbReference type="InterPro" id="IPR037682">
    <property type="entry name" value="TonB_C"/>
</dbReference>
<comment type="subcellular location">
    <subcellularLocation>
        <location evidence="1 10">Cell inner membrane</location>
        <topology evidence="1 10">Single-pass membrane protein</topology>
        <orientation evidence="1 10">Periplasmic side</orientation>
    </subcellularLocation>
</comment>
<organism evidence="13 14">
    <name type="scientific">Hydrocarboniphaga daqingensis</name>
    <dbReference type="NCBI Taxonomy" id="490188"/>
    <lineage>
        <taxon>Bacteria</taxon>
        <taxon>Pseudomonadati</taxon>
        <taxon>Pseudomonadota</taxon>
        <taxon>Gammaproteobacteria</taxon>
        <taxon>Nevskiales</taxon>
        <taxon>Nevskiaceae</taxon>
        <taxon>Hydrocarboniphaga</taxon>
    </lineage>
</organism>
<evidence type="ECO:0000256" key="5">
    <source>
        <dbReference type="ARBA" id="ARBA00022519"/>
    </source>
</evidence>
<name>A0A1M5MJ47_9GAMM</name>
<keyword evidence="9 10" id="KW-0472">Membrane</keyword>
<keyword evidence="8 10" id="KW-1133">Transmembrane helix</keyword>
<comment type="function">
    <text evidence="10">Interacts with outer membrane receptor proteins that carry out high-affinity binding and energy dependent uptake into the periplasmic space of specific substrates. It could act to transduce energy from the cytoplasmic membrane to specific energy-requiring processes in the outer membrane, resulting in the release into the periplasm of ligands bound by these outer membrane proteins.</text>
</comment>
<gene>
    <name evidence="13" type="ORF">SAMN04488068_1295</name>
</gene>
<keyword evidence="4 10" id="KW-1003">Cell membrane</keyword>
<dbReference type="SUPFAM" id="SSF74653">
    <property type="entry name" value="TolA/TonB C-terminal domain"/>
    <property type="match status" value="1"/>
</dbReference>
<dbReference type="Pfam" id="PF03544">
    <property type="entry name" value="TonB_C"/>
    <property type="match status" value="1"/>
</dbReference>
<dbReference type="Proteomes" id="UP000199758">
    <property type="component" value="Unassembled WGS sequence"/>
</dbReference>
<evidence type="ECO:0000313" key="14">
    <source>
        <dbReference type="Proteomes" id="UP000199758"/>
    </source>
</evidence>
<evidence type="ECO:0000256" key="3">
    <source>
        <dbReference type="ARBA" id="ARBA00022448"/>
    </source>
</evidence>
<keyword evidence="3 10" id="KW-0813">Transport</keyword>
<keyword evidence="7 10" id="KW-0653">Protein transport</keyword>
<evidence type="ECO:0000256" key="8">
    <source>
        <dbReference type="ARBA" id="ARBA00022989"/>
    </source>
</evidence>
<keyword evidence="10" id="KW-0735">Signal-anchor</keyword>
<evidence type="ECO:0000256" key="11">
    <source>
        <dbReference type="SAM" id="MobiDB-lite"/>
    </source>
</evidence>
<dbReference type="PANTHER" id="PTHR33446">
    <property type="entry name" value="PROTEIN TONB-RELATED"/>
    <property type="match status" value="1"/>
</dbReference>
<dbReference type="AlphaFoldDB" id="A0A1M5MJ47"/>
<dbReference type="Gene3D" id="3.30.1150.10">
    <property type="match status" value="1"/>
</dbReference>
<dbReference type="RefSeq" id="WP_072896609.1">
    <property type="nucleotide sequence ID" value="NZ_FQWZ01000003.1"/>
</dbReference>
<dbReference type="OrthoDB" id="1628901at2"/>
<dbReference type="InterPro" id="IPR006260">
    <property type="entry name" value="TonB/TolA_C"/>
</dbReference>
<keyword evidence="5 10" id="KW-0997">Cell inner membrane</keyword>
<evidence type="ECO:0000256" key="2">
    <source>
        <dbReference type="ARBA" id="ARBA00006555"/>
    </source>
</evidence>
<sequence>MQSSRSASTRMLPAAVAGLVFSALMFLGLFGLISRHGGGIDKADTLPTIDFVRLKRETDLQTIERRKPPPPPPPKNPPPPPKLKVAADTPQDVQPMPFNMPNLGLSASVGGGPFLGQLGSGAGPATGMSMFEGDIIPLQRIAPQYPRKAASEGIEGYVKLQFIVNSDGSVREAKVVEAKPRGIFDAAAIAAALRWKFKPKVVDGKPVEQKGVQTIDFNLGEE</sequence>
<keyword evidence="14" id="KW-1185">Reference proteome</keyword>
<evidence type="ECO:0000256" key="10">
    <source>
        <dbReference type="RuleBase" id="RU362123"/>
    </source>
</evidence>
<evidence type="ECO:0000256" key="6">
    <source>
        <dbReference type="ARBA" id="ARBA00022692"/>
    </source>
</evidence>
<keyword evidence="6 10" id="KW-0812">Transmembrane</keyword>
<evidence type="ECO:0000256" key="7">
    <source>
        <dbReference type="ARBA" id="ARBA00022927"/>
    </source>
</evidence>
<dbReference type="GO" id="GO:0015031">
    <property type="term" value="P:protein transport"/>
    <property type="evidence" value="ECO:0007669"/>
    <property type="project" value="UniProtKB-UniRule"/>
</dbReference>
<proteinExistence type="inferred from homology"/>
<protein>
    <recommendedName>
        <fullName evidence="10">Protein TonB</fullName>
    </recommendedName>
</protein>
<feature type="domain" description="TonB C-terminal" evidence="12">
    <location>
        <begin position="130"/>
        <end position="222"/>
    </location>
</feature>
<accession>A0A1M5MJ47</accession>
<dbReference type="InterPro" id="IPR003538">
    <property type="entry name" value="TonB"/>
</dbReference>
<evidence type="ECO:0000256" key="4">
    <source>
        <dbReference type="ARBA" id="ARBA00022475"/>
    </source>
</evidence>
<dbReference type="GO" id="GO:0031992">
    <property type="term" value="F:energy transducer activity"/>
    <property type="evidence" value="ECO:0007669"/>
    <property type="project" value="InterPro"/>
</dbReference>
<reference evidence="13 14" key="1">
    <citation type="submission" date="2016-11" db="EMBL/GenBank/DDBJ databases">
        <authorList>
            <person name="Jaros S."/>
            <person name="Januszkiewicz K."/>
            <person name="Wedrychowicz H."/>
        </authorList>
    </citation>
    <scope>NUCLEOTIDE SEQUENCE [LARGE SCALE GENOMIC DNA]</scope>
    <source>
        <strain evidence="13 14">CGMCC 1.7049</strain>
    </source>
</reference>